<feature type="compositionally biased region" description="Acidic residues" evidence="3">
    <location>
        <begin position="297"/>
        <end position="307"/>
    </location>
</feature>
<dbReference type="InterPro" id="IPR007998">
    <property type="entry name" value="DUF719"/>
</dbReference>
<reference evidence="5" key="1">
    <citation type="submission" date="2022-11" db="UniProtKB">
        <authorList>
            <consortium name="WormBaseParasite"/>
        </authorList>
    </citation>
    <scope>IDENTIFICATION</scope>
</reference>
<feature type="compositionally biased region" description="Polar residues" evidence="3">
    <location>
        <begin position="180"/>
        <end position="195"/>
    </location>
</feature>
<dbReference type="Pfam" id="PF05334">
    <property type="entry name" value="DUF719"/>
    <property type="match status" value="1"/>
</dbReference>
<dbReference type="PROSITE" id="PS50890">
    <property type="entry name" value="PUA"/>
    <property type="match status" value="1"/>
</dbReference>
<dbReference type="PANTHER" id="PTHR12842">
    <property type="entry name" value="FI01459P"/>
    <property type="match status" value="1"/>
</dbReference>
<dbReference type="PANTHER" id="PTHR12842:SF6">
    <property type="entry name" value="FI01459P"/>
    <property type="match status" value="1"/>
</dbReference>
<organism evidence="4 5">
    <name type="scientific">Plectus sambesii</name>
    <dbReference type="NCBI Taxonomy" id="2011161"/>
    <lineage>
        <taxon>Eukaryota</taxon>
        <taxon>Metazoa</taxon>
        <taxon>Ecdysozoa</taxon>
        <taxon>Nematoda</taxon>
        <taxon>Chromadorea</taxon>
        <taxon>Plectida</taxon>
        <taxon>Plectina</taxon>
        <taxon>Plectoidea</taxon>
        <taxon>Plectidae</taxon>
        <taxon>Plectus</taxon>
    </lineage>
</organism>
<accession>A0A914X1W7</accession>
<evidence type="ECO:0000313" key="4">
    <source>
        <dbReference type="Proteomes" id="UP000887566"/>
    </source>
</evidence>
<evidence type="ECO:0000313" key="5">
    <source>
        <dbReference type="WBParaSite" id="PSAMB.scaffold5681size11113.g27126.t1"/>
    </source>
</evidence>
<feature type="compositionally biased region" description="Acidic residues" evidence="3">
    <location>
        <begin position="15"/>
        <end position="24"/>
    </location>
</feature>
<feature type="region of interest" description="Disordered" evidence="3">
    <location>
        <begin position="291"/>
        <end position="335"/>
    </location>
</feature>
<feature type="compositionally biased region" description="Polar residues" evidence="3">
    <location>
        <begin position="321"/>
        <end position="330"/>
    </location>
</feature>
<keyword evidence="4" id="KW-1185">Reference proteome</keyword>
<feature type="region of interest" description="Disordered" evidence="3">
    <location>
        <begin position="103"/>
        <end position="232"/>
    </location>
</feature>
<name>A0A914X1W7_9BILA</name>
<dbReference type="AlphaFoldDB" id="A0A914X1W7"/>
<comment type="similarity">
    <text evidence="1">Belongs to the FAM114 family.</text>
</comment>
<feature type="compositionally biased region" description="Acidic residues" evidence="3">
    <location>
        <begin position="145"/>
        <end position="165"/>
    </location>
</feature>
<feature type="region of interest" description="Disordered" evidence="3">
    <location>
        <begin position="1"/>
        <end position="24"/>
    </location>
</feature>
<dbReference type="WBParaSite" id="PSAMB.scaffold5681size11113.g27126.t1">
    <property type="protein sequence ID" value="PSAMB.scaffold5681size11113.g27126.t1"/>
    <property type="gene ID" value="PSAMB.scaffold5681size11113.g27126"/>
</dbReference>
<evidence type="ECO:0000256" key="3">
    <source>
        <dbReference type="SAM" id="MobiDB-lite"/>
    </source>
</evidence>
<evidence type="ECO:0000256" key="1">
    <source>
        <dbReference type="ARBA" id="ARBA00006903"/>
    </source>
</evidence>
<proteinExistence type="inferred from homology"/>
<evidence type="ECO:0000256" key="2">
    <source>
        <dbReference type="ARBA" id="ARBA00022553"/>
    </source>
</evidence>
<sequence length="620" mass="67107">MDSDTDSFHSASDGEGVEDAEDAEDIVVNKGVEIKDIKDIKVIEDVEVVKGDEEAEDVEAKNVVAKGRKEAEQKVVLPTTVTLPSPPSPNQSAAIHSTTLIAEQPPIATAPSPSQCVSEDAIARPAKLPPSKSVPKEVAPIEEPPVAEDDEGTGWDVDDWDEGEADQLKTPDEEMAPSLSAKSTAAPRQTTTQPIRNRDDRGPSTLQKNNEDDWFENQLGGDAENKPDRPNSLWEWGSFKGIVSAVGEGFSNVLESVETGLGAPTPEALARLSLAEKEALSKKVDMVKEPWPATDHDDCDSATDEALSDVGSEVGGIPNEDQCSSGYQSDSRSRDLDASQALSSLTGGVAGTASGLTGLFTGVGKSLVSGSLDVLETLGKKTFETLTVSEQGAKGKPGKRRLIFQKERPNLSKVLRELKTQVDVDAKSQQEEEEARLANFVYLFEKNEGMVHLEGLEMLSESCSRQVESALISGIDQETLDQLDVVRDMYDGLTDEESLSETADVAFESEIKNYLKRIGLAYNPAKLLETDKRLFDWLYDCQTTQDLGEMKEPRDLHRQAIRSLAEFAARCVETLHKLAQLMLVAGSAPEAKPFFDFSNTLQHGEISADGGCMVAALVLL</sequence>
<keyword evidence="2" id="KW-0597">Phosphoprotein</keyword>
<protein>
    <submittedName>
        <fullName evidence="5">Protein FAM114A2</fullName>
    </submittedName>
</protein>
<dbReference type="Proteomes" id="UP000887566">
    <property type="component" value="Unplaced"/>
</dbReference>